<sequence length="66" mass="7749">MYMVGGPLDDKRTSFLFASKQPDDDDDDDDDKNKKEETKRLFQLGKNIGKKLKEKEEQQARDKKNK</sequence>
<evidence type="ECO:0000256" key="1">
    <source>
        <dbReference type="SAM" id="MobiDB-lite"/>
    </source>
</evidence>
<feature type="compositionally biased region" description="Basic and acidic residues" evidence="1">
    <location>
        <begin position="51"/>
        <end position="66"/>
    </location>
</feature>
<feature type="region of interest" description="Disordered" evidence="1">
    <location>
        <begin position="1"/>
        <end position="66"/>
    </location>
</feature>
<comment type="caution">
    <text evidence="2">The sequence shown here is derived from an EMBL/GenBank/DDBJ whole genome shotgun (WGS) entry which is preliminary data.</text>
</comment>
<dbReference type="Proteomes" id="UP000231530">
    <property type="component" value="Unassembled WGS sequence"/>
</dbReference>
<organism evidence="2 3">
    <name type="scientific">Candidatus Magasanikbacteria bacterium CG10_big_fil_rev_8_21_14_0_10_42_10</name>
    <dbReference type="NCBI Taxonomy" id="1974649"/>
    <lineage>
        <taxon>Bacteria</taxon>
        <taxon>Candidatus Magasanikiibacteriota</taxon>
    </lineage>
</organism>
<evidence type="ECO:0000313" key="2">
    <source>
        <dbReference type="EMBL" id="PIR76048.1"/>
    </source>
</evidence>
<gene>
    <name evidence="2" type="ORF">COU32_04110</name>
</gene>
<reference evidence="3" key="1">
    <citation type="submission" date="2017-09" db="EMBL/GenBank/DDBJ databases">
        <title>Depth-based differentiation of microbial function through sediment-hosted aquifers and enrichment of novel symbionts in the deep terrestrial subsurface.</title>
        <authorList>
            <person name="Probst A.J."/>
            <person name="Ladd B."/>
            <person name="Jarett J.K."/>
            <person name="Geller-Mcgrath D.E."/>
            <person name="Sieber C.M.K."/>
            <person name="Emerson J.B."/>
            <person name="Anantharaman K."/>
            <person name="Thomas B.C."/>
            <person name="Malmstrom R."/>
            <person name="Stieglmeier M."/>
            <person name="Klingl A."/>
            <person name="Woyke T."/>
            <person name="Ryan C.M."/>
            <person name="Banfield J.F."/>
        </authorList>
    </citation>
    <scope>NUCLEOTIDE SEQUENCE [LARGE SCALE GENOMIC DNA]</scope>
</reference>
<name>A0A2H0TV58_9BACT</name>
<feature type="compositionally biased region" description="Basic and acidic residues" evidence="1">
    <location>
        <begin position="31"/>
        <end position="40"/>
    </location>
</feature>
<proteinExistence type="predicted"/>
<protein>
    <submittedName>
        <fullName evidence="2">Uncharacterized protein</fullName>
    </submittedName>
</protein>
<evidence type="ECO:0000313" key="3">
    <source>
        <dbReference type="Proteomes" id="UP000231530"/>
    </source>
</evidence>
<dbReference type="EMBL" id="PFBY01000043">
    <property type="protein sequence ID" value="PIR76048.1"/>
    <property type="molecule type" value="Genomic_DNA"/>
</dbReference>
<dbReference type="AlphaFoldDB" id="A0A2H0TV58"/>
<accession>A0A2H0TV58</accession>